<organism evidence="15">
    <name type="scientific">Toxoplasma gondii (strain ATCC 50861 / VEG)</name>
    <dbReference type="NCBI Taxonomy" id="432359"/>
    <lineage>
        <taxon>Eukaryota</taxon>
        <taxon>Sar</taxon>
        <taxon>Alveolata</taxon>
        <taxon>Apicomplexa</taxon>
        <taxon>Conoidasida</taxon>
        <taxon>Coccidia</taxon>
        <taxon>Eucoccidiorida</taxon>
        <taxon>Eimeriorina</taxon>
        <taxon>Sarcocystidae</taxon>
        <taxon>Toxoplasma</taxon>
    </lineage>
</organism>
<keyword evidence="7" id="KW-0274">FAD</keyword>
<evidence type="ECO:0000256" key="9">
    <source>
        <dbReference type="ARBA" id="ARBA00023204"/>
    </source>
</evidence>
<feature type="compositionally biased region" description="Polar residues" evidence="13">
    <location>
        <begin position="1"/>
        <end position="27"/>
    </location>
</feature>
<reference evidence="15" key="1">
    <citation type="journal article" date="2015" name="PLoS ONE">
        <title>Comprehensive Evaluation of Toxoplasma gondii VEG and Neospora caninum LIV Genomes with Tachyzoite Stage Transcriptome and Proteome Defines Novel Transcript Features.</title>
        <authorList>
            <person name="Ramaprasad A."/>
            <person name="Mourier T."/>
            <person name="Naeem R."/>
            <person name="Malas T.B."/>
            <person name="Moussa E."/>
            <person name="Panigrahi A."/>
            <person name="Vermont S.J."/>
            <person name="Otto T.D."/>
            <person name="Wastling J."/>
            <person name="Pain A."/>
        </authorList>
    </citation>
    <scope>NUCLEOTIDE SEQUENCE</scope>
    <source>
        <strain evidence="15">VEG</strain>
    </source>
</reference>
<keyword evidence="8" id="KW-0238">DNA-binding</keyword>
<dbReference type="Pfam" id="PF00875">
    <property type="entry name" value="DNA_photolyase"/>
    <property type="match status" value="1"/>
</dbReference>
<feature type="compositionally biased region" description="Acidic residues" evidence="13">
    <location>
        <begin position="614"/>
        <end position="624"/>
    </location>
</feature>
<comment type="similarity">
    <text evidence="2">Belongs to the DNA photolyase class-2 family.</text>
</comment>
<evidence type="ECO:0000256" key="10">
    <source>
        <dbReference type="ARBA" id="ARBA00023239"/>
    </source>
</evidence>
<feature type="domain" description="Photolyase/cryptochrome alpha/beta" evidence="14">
    <location>
        <begin position="74"/>
        <end position="218"/>
    </location>
</feature>
<keyword evidence="9" id="KW-0234">DNA repair</keyword>
<dbReference type="SUPFAM" id="SSF48173">
    <property type="entry name" value="Cryptochrome/photolyase FAD-binding domain"/>
    <property type="match status" value="1"/>
</dbReference>
<dbReference type="FunFam" id="1.10.579.10:FF:000002">
    <property type="entry name" value="Deoxyribodipyrimidine photolyase"/>
    <property type="match status" value="1"/>
</dbReference>
<evidence type="ECO:0000256" key="6">
    <source>
        <dbReference type="ARBA" id="ARBA00022763"/>
    </source>
</evidence>
<dbReference type="InterPro" id="IPR036155">
    <property type="entry name" value="Crypto/Photolyase_N_sf"/>
</dbReference>
<dbReference type="InterPro" id="IPR014729">
    <property type="entry name" value="Rossmann-like_a/b/a_fold"/>
</dbReference>
<comment type="cofactor">
    <cofactor evidence="1">
        <name>FAD</name>
        <dbReference type="ChEBI" id="CHEBI:57692"/>
    </cofactor>
</comment>
<dbReference type="GO" id="GO:0003677">
    <property type="term" value="F:DNA binding"/>
    <property type="evidence" value="ECO:0007669"/>
    <property type="project" value="UniProtKB-KW"/>
</dbReference>
<dbReference type="GO" id="GO:0000719">
    <property type="term" value="P:photoreactive repair"/>
    <property type="evidence" value="ECO:0007669"/>
    <property type="project" value="TreeGrafter"/>
</dbReference>
<keyword evidence="6" id="KW-0227">DNA damage</keyword>
<dbReference type="PROSITE" id="PS51645">
    <property type="entry name" value="PHR_CRY_ALPHA_BETA"/>
    <property type="match status" value="1"/>
</dbReference>
<evidence type="ECO:0000256" key="11">
    <source>
        <dbReference type="ARBA" id="ARBA00031671"/>
    </source>
</evidence>
<evidence type="ECO:0000256" key="8">
    <source>
        <dbReference type="ARBA" id="ARBA00023125"/>
    </source>
</evidence>
<dbReference type="PANTHER" id="PTHR10211:SF0">
    <property type="entry name" value="DEOXYRIBODIPYRIMIDINE PHOTO-LYASE"/>
    <property type="match status" value="1"/>
</dbReference>
<evidence type="ECO:0000256" key="4">
    <source>
        <dbReference type="ARBA" id="ARBA00014046"/>
    </source>
</evidence>
<dbReference type="Gene3D" id="1.10.579.10">
    <property type="entry name" value="DNA Cyclobutane Dipyrimidine Photolyase, subunit A, domain 3"/>
    <property type="match status" value="1"/>
</dbReference>
<feature type="compositionally biased region" description="Polar residues" evidence="13">
    <location>
        <begin position="572"/>
        <end position="592"/>
    </location>
</feature>
<protein>
    <recommendedName>
        <fullName evidence="4">Deoxyribodipyrimidine photo-lyase</fullName>
        <ecNumber evidence="3">4.1.99.3</ecNumber>
    </recommendedName>
    <alternativeName>
        <fullName evidence="11">DNA photolyase</fullName>
    </alternativeName>
</protein>
<dbReference type="InterPro" id="IPR006050">
    <property type="entry name" value="DNA_photolyase_N"/>
</dbReference>
<evidence type="ECO:0000256" key="7">
    <source>
        <dbReference type="ARBA" id="ARBA00022827"/>
    </source>
</evidence>
<name>A0A0F7UYH9_TOXGV</name>
<dbReference type="GO" id="GO:0003904">
    <property type="term" value="F:deoxyribodipyrimidine photo-lyase activity"/>
    <property type="evidence" value="ECO:0007669"/>
    <property type="project" value="UniProtKB-EC"/>
</dbReference>
<evidence type="ECO:0000259" key="14">
    <source>
        <dbReference type="PROSITE" id="PS51645"/>
    </source>
</evidence>
<accession>A0A0F7UYH9</accession>
<dbReference type="Gene3D" id="3.40.50.620">
    <property type="entry name" value="HUPs"/>
    <property type="match status" value="1"/>
</dbReference>
<dbReference type="InterPro" id="IPR036134">
    <property type="entry name" value="Crypto/Photolyase_FAD-like_sf"/>
</dbReference>
<dbReference type="PANTHER" id="PTHR10211">
    <property type="entry name" value="DEOXYRIBODIPYRIMIDINE PHOTOLYASE"/>
    <property type="match status" value="1"/>
</dbReference>
<evidence type="ECO:0000256" key="1">
    <source>
        <dbReference type="ARBA" id="ARBA00001974"/>
    </source>
</evidence>
<feature type="region of interest" description="Disordered" evidence="13">
    <location>
        <begin position="568"/>
        <end position="631"/>
    </location>
</feature>
<evidence type="ECO:0000313" key="15">
    <source>
        <dbReference type="EMBL" id="CEL73623.1"/>
    </source>
</evidence>
<dbReference type="EMBL" id="LN714496">
    <property type="protein sequence ID" value="CEL73623.1"/>
    <property type="molecule type" value="Genomic_DNA"/>
</dbReference>
<keyword evidence="10 15" id="KW-0456">Lyase</keyword>
<proteinExistence type="inferred from homology"/>
<dbReference type="AlphaFoldDB" id="A0A0F7UYH9"/>
<feature type="region of interest" description="Disordered" evidence="13">
    <location>
        <begin position="1"/>
        <end position="42"/>
    </location>
</feature>
<evidence type="ECO:0000256" key="12">
    <source>
        <dbReference type="ARBA" id="ARBA00033999"/>
    </source>
</evidence>
<evidence type="ECO:0000256" key="2">
    <source>
        <dbReference type="ARBA" id="ARBA00006409"/>
    </source>
</evidence>
<dbReference type="InterPro" id="IPR052219">
    <property type="entry name" value="Photolyase_Class-2"/>
</dbReference>
<comment type="catalytic activity">
    <reaction evidence="12">
        <text>cyclobutadipyrimidine (in DNA) = 2 pyrimidine residues (in DNA).</text>
        <dbReference type="EC" id="4.1.99.3"/>
    </reaction>
</comment>
<gene>
    <name evidence="15" type="ORF">BN1205_043290</name>
</gene>
<keyword evidence="5" id="KW-0285">Flavoprotein</keyword>
<evidence type="ECO:0000256" key="5">
    <source>
        <dbReference type="ARBA" id="ARBA00022630"/>
    </source>
</evidence>
<dbReference type="SUPFAM" id="SSF52425">
    <property type="entry name" value="Cryptochrome/photolyase, N-terminal domain"/>
    <property type="match status" value="1"/>
</dbReference>
<dbReference type="Gene3D" id="1.25.40.80">
    <property type="match status" value="1"/>
</dbReference>
<evidence type="ECO:0000256" key="13">
    <source>
        <dbReference type="SAM" id="MobiDB-lite"/>
    </source>
</evidence>
<dbReference type="EC" id="4.1.99.3" evidence="3"/>
<evidence type="ECO:0000256" key="3">
    <source>
        <dbReference type="ARBA" id="ARBA00013149"/>
    </source>
</evidence>
<sequence>MPHPTQTSSPKAAGQQSMGLKRSSSAGHEQKSQKKTKKAATLPQAPGWIKNGCVDERRVRLLTEGIQKPKADGKVVICYLQRDMRVQDNWALLLAQEAARSLNKPLVVIHLLVPGLAFQPTRRHLSFFMGGAREVETELKSLNIGFELPIVSKKDPKGRLDEANKKIEEVFDALQPALAVCDFNPLRLPTQVVEALTRVYAECLSPLYQVDTHGVVPCWVASDKLETAARTLRPKLMELVKEFATPFPKVQRMTVPWTHTKLFPLDEDRILSELKPDPPEPLDSWKPGTKAALELLHSFATPKNLAEYGKSRNDPVAGVQSDLSPYIHFGHISVQRCLLEVSKLKSTAADKTLKEGVMSFIDEVVVRSQLSDNFVFFNPHYDDIKGAPLWAQQTLNIHAKDKREPHYGFAALEAGKTYDELWNAAQLQLVRDGKMHGYLRMYWAKKILEWTKSPQEALKIAIALNDKYHLDGTDPNGVTGCMWSICGVHDQGFKERPVFGKIRYMNYPGCERKFDVKAFVRKFPGAAENAVNVAKQGMLPFTGRAKIELKGVAEGGDSDRVASILTKKIEQQKPQNTISGPATTKETAQTKGSAKKRQRKQSDGDLAPPRNEGVDVEEADINVEEDVHLSE</sequence>